<name>A0A538U0X0_UNCEI</name>
<dbReference type="NCBIfam" id="NF002018">
    <property type="entry name" value="PRK00823.1-3"/>
    <property type="match status" value="1"/>
</dbReference>
<dbReference type="EC" id="4.2.1.96" evidence="4"/>
<organism evidence="5 6">
    <name type="scientific">Eiseniibacteriota bacterium</name>
    <dbReference type="NCBI Taxonomy" id="2212470"/>
    <lineage>
        <taxon>Bacteria</taxon>
        <taxon>Candidatus Eiseniibacteriota</taxon>
    </lineage>
</organism>
<dbReference type="Gene3D" id="3.30.1360.20">
    <property type="entry name" value="Transcriptional coactivator/pterin dehydratase"/>
    <property type="match status" value="1"/>
</dbReference>
<comment type="catalytic activity">
    <reaction evidence="1 4">
        <text>(4aS,6R)-4a-hydroxy-L-erythro-5,6,7,8-tetrahydrobiopterin = (6R)-L-erythro-6,7-dihydrobiopterin + H2O</text>
        <dbReference type="Rhea" id="RHEA:11920"/>
        <dbReference type="ChEBI" id="CHEBI:15377"/>
        <dbReference type="ChEBI" id="CHEBI:15642"/>
        <dbReference type="ChEBI" id="CHEBI:43120"/>
        <dbReference type="EC" id="4.2.1.96"/>
    </reaction>
</comment>
<dbReference type="Proteomes" id="UP000319771">
    <property type="component" value="Unassembled WGS sequence"/>
</dbReference>
<evidence type="ECO:0000313" key="6">
    <source>
        <dbReference type="Proteomes" id="UP000319771"/>
    </source>
</evidence>
<dbReference type="EMBL" id="VBPB01000300">
    <property type="protein sequence ID" value="TMQ69540.1"/>
    <property type="molecule type" value="Genomic_DNA"/>
</dbReference>
<sequence>MTQRTPLTGDELARAVAALPGWSIAGGKLHREFKFPDFVRAFSFMSAAALVAEARNHHPEWFNVYGRVVVDLTTHDAGGITQNDLDLAQKMNELAA</sequence>
<keyword evidence="3 4" id="KW-0456">Lyase</keyword>
<comment type="caution">
    <text evidence="5">The sequence shown here is derived from an EMBL/GenBank/DDBJ whole genome shotgun (WGS) entry which is preliminary data.</text>
</comment>
<dbReference type="NCBIfam" id="NF002017">
    <property type="entry name" value="PRK00823.1-2"/>
    <property type="match status" value="1"/>
</dbReference>
<dbReference type="PANTHER" id="PTHR12599:SF0">
    <property type="entry name" value="PTERIN-4-ALPHA-CARBINOLAMINE DEHYDRATASE"/>
    <property type="match status" value="1"/>
</dbReference>
<comment type="similarity">
    <text evidence="2 4">Belongs to the pterin-4-alpha-carbinolamine dehydratase family.</text>
</comment>
<dbReference type="CDD" id="cd00914">
    <property type="entry name" value="PCD_DCoH_subfamily_b"/>
    <property type="match status" value="1"/>
</dbReference>
<dbReference type="GO" id="GO:0006729">
    <property type="term" value="P:tetrahydrobiopterin biosynthetic process"/>
    <property type="evidence" value="ECO:0007669"/>
    <property type="project" value="InterPro"/>
</dbReference>
<dbReference type="SUPFAM" id="SSF55248">
    <property type="entry name" value="PCD-like"/>
    <property type="match status" value="1"/>
</dbReference>
<reference evidence="5 6" key="1">
    <citation type="journal article" date="2019" name="Nat. Microbiol.">
        <title>Mediterranean grassland soil C-N compound turnover is dependent on rainfall and depth, and is mediated by genomically divergent microorganisms.</title>
        <authorList>
            <person name="Diamond S."/>
            <person name="Andeer P.F."/>
            <person name="Li Z."/>
            <person name="Crits-Christoph A."/>
            <person name="Burstein D."/>
            <person name="Anantharaman K."/>
            <person name="Lane K.R."/>
            <person name="Thomas B.C."/>
            <person name="Pan C."/>
            <person name="Northen T.R."/>
            <person name="Banfield J.F."/>
        </authorList>
    </citation>
    <scope>NUCLEOTIDE SEQUENCE [LARGE SCALE GENOMIC DNA]</scope>
    <source>
        <strain evidence="5">WS_11</strain>
    </source>
</reference>
<dbReference type="AlphaFoldDB" id="A0A538U0X0"/>
<evidence type="ECO:0000256" key="3">
    <source>
        <dbReference type="ARBA" id="ARBA00023239"/>
    </source>
</evidence>
<dbReference type="GO" id="GO:0008124">
    <property type="term" value="F:4-alpha-hydroxytetrahydrobiopterin dehydratase activity"/>
    <property type="evidence" value="ECO:0007669"/>
    <property type="project" value="UniProtKB-UniRule"/>
</dbReference>
<evidence type="ECO:0000256" key="1">
    <source>
        <dbReference type="ARBA" id="ARBA00001554"/>
    </source>
</evidence>
<dbReference type="Pfam" id="PF01329">
    <property type="entry name" value="Pterin_4a"/>
    <property type="match status" value="1"/>
</dbReference>
<protein>
    <recommendedName>
        <fullName evidence="4">Putative pterin-4-alpha-carbinolamine dehydratase</fullName>
        <shortName evidence="4">PHS</shortName>
        <ecNumber evidence="4">4.2.1.96</ecNumber>
    </recommendedName>
    <alternativeName>
        <fullName evidence="4">4-alpha-hydroxy-tetrahydropterin dehydratase</fullName>
    </alternativeName>
    <alternativeName>
        <fullName evidence="4">Pterin carbinolamine dehydratase</fullName>
        <shortName evidence="4">PCD</shortName>
    </alternativeName>
</protein>
<evidence type="ECO:0000313" key="5">
    <source>
        <dbReference type="EMBL" id="TMQ69540.1"/>
    </source>
</evidence>
<dbReference type="InterPro" id="IPR036428">
    <property type="entry name" value="PCD_sf"/>
</dbReference>
<dbReference type="HAMAP" id="MF_00434">
    <property type="entry name" value="Pterin_4_alpha"/>
    <property type="match status" value="1"/>
</dbReference>
<accession>A0A538U0X0</accession>
<dbReference type="PANTHER" id="PTHR12599">
    <property type="entry name" value="PTERIN-4-ALPHA-CARBINOLAMINE DEHYDRATASE"/>
    <property type="match status" value="1"/>
</dbReference>
<evidence type="ECO:0000256" key="4">
    <source>
        <dbReference type="HAMAP-Rule" id="MF_00434"/>
    </source>
</evidence>
<dbReference type="InterPro" id="IPR001533">
    <property type="entry name" value="Pterin_deHydtase"/>
</dbReference>
<gene>
    <name evidence="5" type="ORF">E6K81_14740</name>
</gene>
<proteinExistence type="inferred from homology"/>
<evidence type="ECO:0000256" key="2">
    <source>
        <dbReference type="ARBA" id="ARBA00006472"/>
    </source>
</evidence>